<gene>
    <name evidence="1" type="ORF">ELE36_09755</name>
</gene>
<evidence type="ECO:0000313" key="1">
    <source>
        <dbReference type="EMBL" id="QBB70628.1"/>
    </source>
</evidence>
<name>A0A411HJF5_9GAMM</name>
<reference evidence="1 2" key="1">
    <citation type="submission" date="2019-01" db="EMBL/GenBank/DDBJ databases">
        <title>Pseudolysobacter antarctica gen. nov., sp. nov., isolated from Fildes Peninsula, Antarctica.</title>
        <authorList>
            <person name="Wei Z."/>
            <person name="Peng F."/>
        </authorList>
    </citation>
    <scope>NUCLEOTIDE SEQUENCE [LARGE SCALE GENOMIC DNA]</scope>
    <source>
        <strain evidence="1 2">AQ6-296</strain>
    </source>
</reference>
<dbReference type="AlphaFoldDB" id="A0A411HJF5"/>
<sequence>MTEYCEPKVPTTIATTGGGLAPTPSRRINLKTLAQVRREMSHVYREMRAGALESHHGTRFVYVLAQVGKMIEQSELEKRITQLEARHGK</sequence>
<accession>A0A411HJF5</accession>
<organism evidence="1 2">
    <name type="scientific">Pseudolysobacter antarcticus</name>
    <dbReference type="NCBI Taxonomy" id="2511995"/>
    <lineage>
        <taxon>Bacteria</taxon>
        <taxon>Pseudomonadati</taxon>
        <taxon>Pseudomonadota</taxon>
        <taxon>Gammaproteobacteria</taxon>
        <taxon>Lysobacterales</taxon>
        <taxon>Rhodanobacteraceae</taxon>
        <taxon>Pseudolysobacter</taxon>
    </lineage>
</organism>
<dbReference type="OrthoDB" id="5567062at2"/>
<dbReference type="Proteomes" id="UP000291562">
    <property type="component" value="Chromosome"/>
</dbReference>
<dbReference type="KEGG" id="xbc:ELE36_09755"/>
<dbReference type="RefSeq" id="WP_129832885.1">
    <property type="nucleotide sequence ID" value="NZ_CP035704.1"/>
</dbReference>
<proteinExistence type="predicted"/>
<dbReference type="EMBL" id="CP035704">
    <property type="protein sequence ID" value="QBB70628.1"/>
    <property type="molecule type" value="Genomic_DNA"/>
</dbReference>
<evidence type="ECO:0000313" key="2">
    <source>
        <dbReference type="Proteomes" id="UP000291562"/>
    </source>
</evidence>
<keyword evidence="2" id="KW-1185">Reference proteome</keyword>
<protein>
    <submittedName>
        <fullName evidence="1">Uncharacterized protein</fullName>
    </submittedName>
</protein>